<evidence type="ECO:0000313" key="3">
    <source>
        <dbReference type="EMBL" id="AKI10784.1"/>
    </source>
</evidence>
<gene>
    <name evidence="3" type="primary">UL42</name>
</gene>
<dbReference type="InterPro" id="IPR035110">
    <property type="entry name" value="UL42"/>
</dbReference>
<organismHost>
    <name type="scientific">Homo sapiens</name>
    <name type="common">Human</name>
    <dbReference type="NCBI Taxonomy" id="9606"/>
</organismHost>
<feature type="compositionally biased region" description="Pro residues" evidence="1">
    <location>
        <begin position="32"/>
        <end position="47"/>
    </location>
</feature>
<keyword evidence="2" id="KW-0812">Transmembrane</keyword>
<organism evidence="3 4">
    <name type="scientific">Human cytomegalovirus</name>
    <name type="common">HHV-5</name>
    <name type="synonym">Human herpesvirus 5</name>
    <dbReference type="NCBI Taxonomy" id="10359"/>
    <lineage>
        <taxon>Viruses</taxon>
        <taxon>Duplodnaviria</taxon>
        <taxon>Heunggongvirae</taxon>
        <taxon>Peploviricota</taxon>
        <taxon>Herviviricetes</taxon>
        <taxon>Herpesvirales</taxon>
        <taxon>Orthoherpesviridae</taxon>
        <taxon>Betaherpesvirinae</taxon>
        <taxon>Cytomegalovirus</taxon>
        <taxon>Cytomegalovirus humanbeta5</taxon>
    </lineage>
</organism>
<keyword evidence="2" id="KW-0472">Membrane</keyword>
<proteinExistence type="predicted"/>
<reference evidence="3 4" key="1">
    <citation type="journal article" date="2015" name="J. Virol.">
        <title>High-throughput analysis of human cytomegalovirus genome diversity highlights the widespread occurrence of gene-disrupting mutations and pervasive recombination.</title>
        <authorList>
            <person name="Sijmons S."/>
            <person name="Thys K."/>
            <person name="Mbong Ngwese M."/>
            <person name="Van Damme E."/>
            <person name="Dvorak J."/>
            <person name="Van Loock M."/>
            <person name="Li G."/>
            <person name="Tachezy R."/>
            <person name="Busson L."/>
            <person name="Aerssens J."/>
            <person name="Van Ranst M."/>
            <person name="Maes P."/>
        </authorList>
    </citation>
    <scope>NUCLEOTIDE SEQUENCE [LARGE SCALE GENOMIC DNA]</scope>
    <source>
        <strain evidence="3">BE/2/2011</strain>
    </source>
</reference>
<protein>
    <submittedName>
        <fullName evidence="3">Protein UL42</fullName>
    </submittedName>
</protein>
<evidence type="ECO:0000256" key="2">
    <source>
        <dbReference type="SAM" id="Phobius"/>
    </source>
</evidence>
<keyword evidence="2" id="KW-1133">Transmembrane helix</keyword>
<dbReference type="Proteomes" id="UP000156782">
    <property type="component" value="Segment"/>
</dbReference>
<dbReference type="EMBL" id="KP745652">
    <property type="protein sequence ID" value="AKI10784.1"/>
    <property type="molecule type" value="Genomic_DNA"/>
</dbReference>
<accession>A0A0G2TLU2</accession>
<feature type="transmembrane region" description="Helical" evidence="2">
    <location>
        <begin position="86"/>
        <end position="109"/>
    </location>
</feature>
<dbReference type="Pfam" id="PF17638">
    <property type="entry name" value="UL42"/>
    <property type="match status" value="1"/>
</dbReference>
<feature type="region of interest" description="Disordered" evidence="1">
    <location>
        <begin position="1"/>
        <end position="47"/>
    </location>
</feature>
<name>A0A0G2TLU2_HCMV</name>
<evidence type="ECO:0000256" key="1">
    <source>
        <dbReference type="SAM" id="MobiDB-lite"/>
    </source>
</evidence>
<evidence type="ECO:0000313" key="4">
    <source>
        <dbReference type="Proteomes" id="UP000156782"/>
    </source>
</evidence>
<sequence>MEPTPMLRDRDHDDAPPTYEQAMGLCPTTVSTPPPPPPDCSPPPYRPPYCLVSSPSPRHTFDMDMMEMPATMHPTTGAYFDNGWKWTFALLVVAILGIIFLAVVFTVVINRDNSTTSAGVSAAPSSG</sequence>